<proteinExistence type="predicted"/>
<feature type="transmembrane region" description="Helical" evidence="1">
    <location>
        <begin position="163"/>
        <end position="182"/>
    </location>
</feature>
<sequence>MFLTSDELEGLGFDGFVGISVWDVAHGVDGVQQQLGGQDAVDGDVDVECSSREGKEEMRKNAARALAADWVARHTTPRFHIKSQQHPTSLLPLFCQLQFTTATTLSHLQRTLFACDYPVTMFATRPLRMQVTRPRLGPLPKEDLSAHTVSQRLRTLKKIPPELLPLGVVLLVALGAGAYSIVHKFRSDKTLRLSRPKPEDVQ</sequence>
<dbReference type="AlphaFoldDB" id="A0A0H1BET4"/>
<keyword evidence="3" id="KW-1185">Reference proteome</keyword>
<comment type="caution">
    <text evidence="2">The sequence shown here is derived from an EMBL/GenBank/DDBJ whole genome shotgun (WGS) entry which is preliminary data.</text>
</comment>
<dbReference type="Proteomes" id="UP000053573">
    <property type="component" value="Unassembled WGS sequence"/>
</dbReference>
<evidence type="ECO:0000313" key="3">
    <source>
        <dbReference type="Proteomes" id="UP000053573"/>
    </source>
</evidence>
<keyword evidence="1" id="KW-1133">Transmembrane helix</keyword>
<dbReference type="OrthoDB" id="202195at2759"/>
<reference evidence="3" key="1">
    <citation type="journal article" date="2015" name="PLoS Genet.">
        <title>The dynamic genome and transcriptome of the human fungal pathogen Blastomyces and close relative Emmonsia.</title>
        <authorList>
            <person name="Munoz J.F."/>
            <person name="Gauthier G.M."/>
            <person name="Desjardins C.A."/>
            <person name="Gallo J.E."/>
            <person name="Holder J."/>
            <person name="Sullivan T.D."/>
            <person name="Marty A.J."/>
            <person name="Carmen J.C."/>
            <person name="Chen Z."/>
            <person name="Ding L."/>
            <person name="Gujja S."/>
            <person name="Magrini V."/>
            <person name="Misas E."/>
            <person name="Mitreva M."/>
            <person name="Priest M."/>
            <person name="Saif S."/>
            <person name="Whiston E.A."/>
            <person name="Young S."/>
            <person name="Zeng Q."/>
            <person name="Goldman W.E."/>
            <person name="Mardis E.R."/>
            <person name="Taylor J.W."/>
            <person name="McEwen J.G."/>
            <person name="Clay O.K."/>
            <person name="Klein B.S."/>
            <person name="Cuomo C.A."/>
        </authorList>
    </citation>
    <scope>NUCLEOTIDE SEQUENCE [LARGE SCALE GENOMIC DNA]</scope>
    <source>
        <strain evidence="3">UAMH 139</strain>
    </source>
</reference>
<gene>
    <name evidence="2" type="ORF">EMPG_14935</name>
</gene>
<name>A0A0H1BET4_9EURO</name>
<evidence type="ECO:0000313" key="2">
    <source>
        <dbReference type="EMBL" id="KLJ09643.1"/>
    </source>
</evidence>
<evidence type="ECO:0000256" key="1">
    <source>
        <dbReference type="SAM" id="Phobius"/>
    </source>
</evidence>
<keyword evidence="1" id="KW-0472">Membrane</keyword>
<dbReference type="EMBL" id="LDEV01002303">
    <property type="protein sequence ID" value="KLJ09643.1"/>
    <property type="molecule type" value="Genomic_DNA"/>
</dbReference>
<protein>
    <submittedName>
        <fullName evidence="2">Uncharacterized protein</fullName>
    </submittedName>
</protein>
<accession>A0A0H1BET4</accession>
<keyword evidence="1" id="KW-0812">Transmembrane</keyword>
<organism evidence="2 3">
    <name type="scientific">Blastomyces silverae</name>
    <dbReference type="NCBI Taxonomy" id="2060906"/>
    <lineage>
        <taxon>Eukaryota</taxon>
        <taxon>Fungi</taxon>
        <taxon>Dikarya</taxon>
        <taxon>Ascomycota</taxon>
        <taxon>Pezizomycotina</taxon>
        <taxon>Eurotiomycetes</taxon>
        <taxon>Eurotiomycetidae</taxon>
        <taxon>Onygenales</taxon>
        <taxon>Ajellomycetaceae</taxon>
        <taxon>Blastomyces</taxon>
    </lineage>
</organism>